<reference evidence="1 2" key="2">
    <citation type="submission" date="2013-11" db="EMBL/GenBank/DDBJ databases">
        <title>The Genome Sequence of Phytophthora parasitica INRA-310.</title>
        <authorList>
            <consortium name="The Broad Institute Genomics Platform"/>
            <person name="Russ C."/>
            <person name="Tyler B."/>
            <person name="Panabieres F."/>
            <person name="Shan W."/>
            <person name="Tripathy S."/>
            <person name="Grunwald N."/>
            <person name="Machado M."/>
            <person name="Johnson C.S."/>
            <person name="Arredondo F."/>
            <person name="Hong C."/>
            <person name="Coffey M."/>
            <person name="Young S.K."/>
            <person name="Zeng Q."/>
            <person name="Gargeya S."/>
            <person name="Fitzgerald M."/>
            <person name="Abouelleil A."/>
            <person name="Alvarado L."/>
            <person name="Chapman S.B."/>
            <person name="Gainer-Dewar J."/>
            <person name="Goldberg J."/>
            <person name="Griggs A."/>
            <person name="Gujja S."/>
            <person name="Hansen M."/>
            <person name="Howarth C."/>
            <person name="Imamovic A."/>
            <person name="Ireland A."/>
            <person name="Larimer J."/>
            <person name="McCowan C."/>
            <person name="Murphy C."/>
            <person name="Pearson M."/>
            <person name="Poon T.W."/>
            <person name="Priest M."/>
            <person name="Roberts A."/>
            <person name="Saif S."/>
            <person name="Shea T."/>
            <person name="Sykes S."/>
            <person name="Wortman J."/>
            <person name="Nusbaum C."/>
            <person name="Birren B."/>
        </authorList>
    </citation>
    <scope>NUCLEOTIDE SEQUENCE [LARGE SCALE GENOMIC DNA]</scope>
    <source>
        <strain evidence="1 2">INRA-310</strain>
    </source>
</reference>
<evidence type="ECO:0008006" key="3">
    <source>
        <dbReference type="Google" id="ProtNLM"/>
    </source>
</evidence>
<dbReference type="GeneID" id="20191503"/>
<evidence type="ECO:0000313" key="1">
    <source>
        <dbReference type="EMBL" id="ETN08961.1"/>
    </source>
</evidence>
<dbReference type="VEuPathDB" id="FungiDB:PPTG_22904"/>
<reference evidence="2" key="1">
    <citation type="submission" date="2011-12" db="EMBL/GenBank/DDBJ databases">
        <authorList>
            <consortium name="The Broad Institute Genome Sequencing Platform"/>
            <person name="Russ C."/>
            <person name="Tyler B."/>
            <person name="Panabieres F."/>
            <person name="Shan W."/>
            <person name="Tripathy S."/>
            <person name="Grunwald N."/>
            <person name="Machado M."/>
            <person name="Young S.K."/>
            <person name="Zeng Q."/>
            <person name="Gargeya S."/>
            <person name="Fitzgerald M."/>
            <person name="Haas B."/>
            <person name="Abouelleil A."/>
            <person name="Alvarado L."/>
            <person name="Arachchi H.M."/>
            <person name="Berlin A."/>
            <person name="Chapman S.B."/>
            <person name="Gearin G."/>
            <person name="Goldberg J."/>
            <person name="Griggs A."/>
            <person name="Gujja S."/>
            <person name="Hansen M."/>
            <person name="Heiman D."/>
            <person name="Howarth C."/>
            <person name="Larimer J."/>
            <person name="Lui A."/>
            <person name="MacDonald P.J.P."/>
            <person name="McCowen C."/>
            <person name="Montmayeur A."/>
            <person name="Murphy C."/>
            <person name="Neiman D."/>
            <person name="Pearson M."/>
            <person name="Priest M."/>
            <person name="Roberts A."/>
            <person name="Saif S."/>
            <person name="Shea T."/>
            <person name="Sisk P."/>
            <person name="Stolte C."/>
            <person name="Sykes S."/>
            <person name="Wortman J."/>
            <person name="Nusbaum C."/>
            <person name="Birren B."/>
        </authorList>
    </citation>
    <scope>NUCLEOTIDE SEQUENCE [LARGE SCALE GENOMIC DNA]</scope>
    <source>
        <strain evidence="2">INRA-310</strain>
    </source>
</reference>
<accession>W2Q7X4</accession>
<evidence type="ECO:0000313" key="2">
    <source>
        <dbReference type="Proteomes" id="UP000018817"/>
    </source>
</evidence>
<dbReference type="Proteomes" id="UP000018817">
    <property type="component" value="Unassembled WGS sequence"/>
</dbReference>
<gene>
    <name evidence="1" type="ORF">PPTG_22904</name>
</gene>
<proteinExistence type="predicted"/>
<protein>
    <recommendedName>
        <fullName evidence="3">HAT C-terminal dimerisation domain-containing protein</fullName>
    </recommendedName>
</protein>
<organism evidence="1 2">
    <name type="scientific">Phytophthora nicotianae (strain INRA-310)</name>
    <name type="common">Phytophthora parasitica</name>
    <dbReference type="NCBI Taxonomy" id="761204"/>
    <lineage>
        <taxon>Eukaryota</taxon>
        <taxon>Sar</taxon>
        <taxon>Stramenopiles</taxon>
        <taxon>Oomycota</taxon>
        <taxon>Peronosporomycetes</taxon>
        <taxon>Peronosporales</taxon>
        <taxon>Peronosporaceae</taxon>
        <taxon>Phytophthora</taxon>
    </lineage>
</organism>
<dbReference type="AlphaFoldDB" id="W2Q7X4"/>
<dbReference type="EMBL" id="KI669586">
    <property type="protein sequence ID" value="ETN08961.1"/>
    <property type="molecule type" value="Genomic_DNA"/>
</dbReference>
<name>W2Q7X4_PHYN3</name>
<sequence length="121" mass="13701">MGVYKYEGLEQTSFTAQTLSRGASLCSKEMDPASPRRRNGLFVLFSKWTVPRTTMVKKPRRTRLCSGSRSNAVLKHEKLGTASLAVDRFFSVERSTLGHERNGLRPITVEMGLFLRESSRF</sequence>
<dbReference type="RefSeq" id="XP_008905522.1">
    <property type="nucleotide sequence ID" value="XM_008907274.1"/>
</dbReference>